<dbReference type="RefSeq" id="WP_194695699.1">
    <property type="nucleotide sequence ID" value="NZ_JADKPO010000007.1"/>
</dbReference>
<dbReference type="InterPro" id="IPR032820">
    <property type="entry name" value="ATPase_put"/>
</dbReference>
<proteinExistence type="predicted"/>
<evidence type="ECO:0000256" key="1">
    <source>
        <dbReference type="SAM" id="Phobius"/>
    </source>
</evidence>
<dbReference type="Pfam" id="PF09527">
    <property type="entry name" value="ATPase_gene1"/>
    <property type="match status" value="1"/>
</dbReference>
<sequence>MADDGSSQGLRGRDLLGLGGMLAGAVIVCTALGYLLDQALGSTPVCTLGGIALGMVAGAVGFWVRVRAALDSTSRDPGSS</sequence>
<keyword evidence="1" id="KW-0472">Membrane</keyword>
<keyword evidence="1" id="KW-1133">Transmembrane helix</keyword>
<feature type="transmembrane region" description="Helical" evidence="1">
    <location>
        <begin position="15"/>
        <end position="36"/>
    </location>
</feature>
<comment type="caution">
    <text evidence="2">The sequence shown here is derived from an EMBL/GenBank/DDBJ whole genome shotgun (WGS) entry which is preliminary data.</text>
</comment>
<organism evidence="2 3">
    <name type="scientific">Nocardioides agariphilus</name>
    <dbReference type="NCBI Taxonomy" id="433664"/>
    <lineage>
        <taxon>Bacteria</taxon>
        <taxon>Bacillati</taxon>
        <taxon>Actinomycetota</taxon>
        <taxon>Actinomycetes</taxon>
        <taxon>Propionibacteriales</taxon>
        <taxon>Nocardioidaceae</taxon>
        <taxon>Nocardioides</taxon>
    </lineage>
</organism>
<gene>
    <name evidence="2" type="ORF">ISU10_07220</name>
</gene>
<protein>
    <submittedName>
        <fullName evidence="2">AtpZ/AtpI family protein</fullName>
    </submittedName>
</protein>
<feature type="transmembrane region" description="Helical" evidence="1">
    <location>
        <begin position="42"/>
        <end position="64"/>
    </location>
</feature>
<evidence type="ECO:0000313" key="2">
    <source>
        <dbReference type="EMBL" id="MBF4767555.1"/>
    </source>
</evidence>
<evidence type="ECO:0000313" key="3">
    <source>
        <dbReference type="Proteomes" id="UP000660668"/>
    </source>
</evidence>
<dbReference type="AlphaFoldDB" id="A0A930VMP3"/>
<accession>A0A930VMP3</accession>
<reference evidence="2" key="1">
    <citation type="submission" date="2020-11" db="EMBL/GenBank/DDBJ databases">
        <title>Nocardioides cynanchi sp. nov., isolated from soil of rhizosphere of Cynanchum wilfordii.</title>
        <authorList>
            <person name="Lee J.-S."/>
            <person name="Suh M.K."/>
            <person name="Kim J.-S."/>
        </authorList>
    </citation>
    <scope>NUCLEOTIDE SEQUENCE</scope>
    <source>
        <strain evidence="2">KCTC 19276</strain>
    </source>
</reference>
<dbReference type="EMBL" id="JADKPO010000007">
    <property type="protein sequence ID" value="MBF4767555.1"/>
    <property type="molecule type" value="Genomic_DNA"/>
</dbReference>
<dbReference type="Proteomes" id="UP000660668">
    <property type="component" value="Unassembled WGS sequence"/>
</dbReference>
<name>A0A930VMP3_9ACTN</name>
<keyword evidence="1" id="KW-0812">Transmembrane</keyword>
<keyword evidence="3" id="KW-1185">Reference proteome</keyword>